<dbReference type="GO" id="GO:0043565">
    <property type="term" value="F:sequence-specific DNA binding"/>
    <property type="evidence" value="ECO:0007669"/>
    <property type="project" value="TreeGrafter"/>
</dbReference>
<evidence type="ECO:0000256" key="6">
    <source>
        <dbReference type="ARBA" id="ARBA00023163"/>
    </source>
</evidence>
<proteinExistence type="predicted"/>
<feature type="region of interest" description="Disordered" evidence="8">
    <location>
        <begin position="1"/>
        <end position="20"/>
    </location>
</feature>
<dbReference type="SUPFAM" id="SSF57701">
    <property type="entry name" value="Zn2/Cys6 DNA-binding domain"/>
    <property type="match status" value="1"/>
</dbReference>
<dbReference type="Gene3D" id="4.10.240.10">
    <property type="entry name" value="Zn(2)-C6 fungal-type DNA-binding domain"/>
    <property type="match status" value="1"/>
</dbReference>
<dbReference type="CDD" id="cd00067">
    <property type="entry name" value="GAL4"/>
    <property type="match status" value="1"/>
</dbReference>
<organism evidence="10 11">
    <name type="scientific">Aspergillus steynii IBT 23096</name>
    <dbReference type="NCBI Taxonomy" id="1392250"/>
    <lineage>
        <taxon>Eukaryota</taxon>
        <taxon>Fungi</taxon>
        <taxon>Dikarya</taxon>
        <taxon>Ascomycota</taxon>
        <taxon>Pezizomycotina</taxon>
        <taxon>Eurotiomycetes</taxon>
        <taxon>Eurotiomycetidae</taxon>
        <taxon>Eurotiales</taxon>
        <taxon>Aspergillaceae</taxon>
        <taxon>Aspergillus</taxon>
        <taxon>Aspergillus subgen. Circumdati</taxon>
    </lineage>
</organism>
<dbReference type="PANTHER" id="PTHR47782">
    <property type="entry name" value="ZN(II)2CYS6 TRANSCRIPTION FACTOR (EUROFUNG)-RELATED"/>
    <property type="match status" value="1"/>
</dbReference>
<sequence>MDPNMENRPAGQRPRKVRTRLSTACTRCQKRKIRCDALSPACSACQRAGVPCIGAGASREWPPSYVADLETRIKWLESIIQEHLPNIDLTAGPGHSPGQQSRETRDVQSPSEVTDQIGLISITPGTDLRYLGPSSGLFFTKFVLAGLGKRLHTDKTTPDVKADGLAVPSDLLVPQPKELPSDPSNTRWLSQAYFDIVHLQFPFLHETSHVETIEKVYADPEVPAVHEFQVLMVIAIGASILSRRKRVMLSAEGYFASAMKLVDGVMKTSSVGVAQCILLLQMYALNNPTSGLNLWTLHHHGLALAIELGLHRNVPARNFTPLEREVRRRIFWCTYTIDRLLSTLMGRPMGVVDEQCDLNYPLDVDDDQLKTEHPKPRQSNEPVTNMTSAVHLFKLARFNSEIKCVLYCVDRQYPPYTQPAITDAESWKVDILSRLRQWREDIPRHPETSTWYYMNRLSEIKYHELVMLVLRPNPRFQNPDKASLRECFASAMACSELYHQLYSANSLHYGGISVHSLFLCVMVMFYCVWTPQGIAEEADLDSLMRALKASSDVLSAMGEYWPEAKRSRDVLDRVLMATIRRFTRHTSRTRSSPTSLDSRSSMAIPSLLPSDHPADGSYVDLSSHSAPPLPMEDAGVDDDLFGFQYGGPESSFTSADILSQFLGSGTDVTMGDSYDFEQIGDRELGWFWESLRDSERPY</sequence>
<gene>
    <name evidence="10" type="ORF">P170DRAFT_510151</name>
</gene>
<dbReference type="SMART" id="SM00906">
    <property type="entry name" value="Fungal_trans"/>
    <property type="match status" value="1"/>
</dbReference>
<dbReference type="Pfam" id="PF04082">
    <property type="entry name" value="Fungal_trans"/>
    <property type="match status" value="1"/>
</dbReference>
<accession>A0A2I2G9S7</accession>
<dbReference type="PROSITE" id="PS50048">
    <property type="entry name" value="ZN2_CY6_FUNGAL_2"/>
    <property type="match status" value="1"/>
</dbReference>
<dbReference type="STRING" id="1392250.A0A2I2G9S7"/>
<dbReference type="RefSeq" id="XP_024704928.1">
    <property type="nucleotide sequence ID" value="XM_024854748.1"/>
</dbReference>
<keyword evidence="6" id="KW-0804">Transcription</keyword>
<evidence type="ECO:0000256" key="8">
    <source>
        <dbReference type="SAM" id="MobiDB-lite"/>
    </source>
</evidence>
<dbReference type="AlphaFoldDB" id="A0A2I2G9S7"/>
<evidence type="ECO:0000256" key="4">
    <source>
        <dbReference type="ARBA" id="ARBA00023015"/>
    </source>
</evidence>
<evidence type="ECO:0000256" key="2">
    <source>
        <dbReference type="ARBA" id="ARBA00022723"/>
    </source>
</evidence>
<evidence type="ECO:0000313" key="11">
    <source>
        <dbReference type="Proteomes" id="UP000234275"/>
    </source>
</evidence>
<feature type="compositionally biased region" description="Polar residues" evidence="8">
    <location>
        <begin position="97"/>
        <end position="110"/>
    </location>
</feature>
<comment type="subcellular location">
    <subcellularLocation>
        <location evidence="1">Nucleus</location>
    </subcellularLocation>
</comment>
<dbReference type="InterPro" id="IPR052202">
    <property type="entry name" value="Yeast_MetPath_Reg"/>
</dbReference>
<dbReference type="OrthoDB" id="189997at2759"/>
<dbReference type="GO" id="GO:0006351">
    <property type="term" value="P:DNA-templated transcription"/>
    <property type="evidence" value="ECO:0007669"/>
    <property type="project" value="InterPro"/>
</dbReference>
<dbReference type="EMBL" id="MSFO01000004">
    <property type="protein sequence ID" value="PLB49626.1"/>
    <property type="molecule type" value="Genomic_DNA"/>
</dbReference>
<dbReference type="GO" id="GO:0045944">
    <property type="term" value="P:positive regulation of transcription by RNA polymerase II"/>
    <property type="evidence" value="ECO:0007669"/>
    <property type="project" value="TreeGrafter"/>
</dbReference>
<feature type="compositionally biased region" description="Low complexity" evidence="8">
    <location>
        <begin position="589"/>
        <end position="601"/>
    </location>
</feature>
<dbReference type="CDD" id="cd12148">
    <property type="entry name" value="fungal_TF_MHR"/>
    <property type="match status" value="1"/>
</dbReference>
<keyword evidence="2" id="KW-0479">Metal-binding</keyword>
<dbReference type="PANTHER" id="PTHR47782:SF1">
    <property type="entry name" value="PYRIMIDINE PATHWAY REGULATORY PROTEIN 1"/>
    <property type="match status" value="1"/>
</dbReference>
<dbReference type="Pfam" id="PF00172">
    <property type="entry name" value="Zn_clus"/>
    <property type="match status" value="1"/>
</dbReference>
<protein>
    <recommendedName>
        <fullName evidence="9">Zn(2)-C6 fungal-type domain-containing protein</fullName>
    </recommendedName>
</protein>
<feature type="domain" description="Zn(2)-C6 fungal-type" evidence="9">
    <location>
        <begin position="24"/>
        <end position="52"/>
    </location>
</feature>
<dbReference type="InterPro" id="IPR001138">
    <property type="entry name" value="Zn2Cys6_DnaBD"/>
</dbReference>
<dbReference type="GO" id="GO:0000981">
    <property type="term" value="F:DNA-binding transcription factor activity, RNA polymerase II-specific"/>
    <property type="evidence" value="ECO:0007669"/>
    <property type="project" value="InterPro"/>
</dbReference>
<reference evidence="10 11" key="1">
    <citation type="submission" date="2016-12" db="EMBL/GenBank/DDBJ databases">
        <title>The genomes of Aspergillus section Nigri reveals drivers in fungal speciation.</title>
        <authorList>
            <consortium name="DOE Joint Genome Institute"/>
            <person name="Vesth T.C."/>
            <person name="Nybo J."/>
            <person name="Theobald S."/>
            <person name="Brandl J."/>
            <person name="Frisvad J.C."/>
            <person name="Nielsen K.F."/>
            <person name="Lyhne E.K."/>
            <person name="Kogle M.E."/>
            <person name="Kuo A."/>
            <person name="Riley R."/>
            <person name="Clum A."/>
            <person name="Nolan M."/>
            <person name="Lipzen A."/>
            <person name="Salamov A."/>
            <person name="Henrissat B."/>
            <person name="Wiebenga A."/>
            <person name="De Vries R.P."/>
            <person name="Grigoriev I.V."/>
            <person name="Mortensen U.H."/>
            <person name="Andersen M.R."/>
            <person name="Baker S.E."/>
        </authorList>
    </citation>
    <scope>NUCLEOTIDE SEQUENCE [LARGE SCALE GENOMIC DNA]</scope>
    <source>
        <strain evidence="10 11">IBT 23096</strain>
    </source>
</reference>
<evidence type="ECO:0000256" key="1">
    <source>
        <dbReference type="ARBA" id="ARBA00004123"/>
    </source>
</evidence>
<evidence type="ECO:0000259" key="9">
    <source>
        <dbReference type="PROSITE" id="PS50048"/>
    </source>
</evidence>
<feature type="region of interest" description="Disordered" evidence="8">
    <location>
        <begin position="87"/>
        <end position="110"/>
    </location>
</feature>
<keyword evidence="3" id="KW-0862">Zinc</keyword>
<name>A0A2I2G9S7_9EURO</name>
<dbReference type="GO" id="GO:0008270">
    <property type="term" value="F:zinc ion binding"/>
    <property type="evidence" value="ECO:0007669"/>
    <property type="project" value="InterPro"/>
</dbReference>
<keyword evidence="5" id="KW-0238">DNA-binding</keyword>
<keyword evidence="4" id="KW-0805">Transcription regulation</keyword>
<evidence type="ECO:0000313" key="10">
    <source>
        <dbReference type="EMBL" id="PLB49626.1"/>
    </source>
</evidence>
<keyword evidence="7" id="KW-0539">Nucleus</keyword>
<evidence type="ECO:0000256" key="3">
    <source>
        <dbReference type="ARBA" id="ARBA00022833"/>
    </source>
</evidence>
<keyword evidence="11" id="KW-1185">Reference proteome</keyword>
<comment type="caution">
    <text evidence="10">The sequence shown here is derived from an EMBL/GenBank/DDBJ whole genome shotgun (WGS) entry which is preliminary data.</text>
</comment>
<dbReference type="VEuPathDB" id="FungiDB:P170DRAFT_510151"/>
<dbReference type="SMART" id="SM00066">
    <property type="entry name" value="GAL4"/>
    <property type="match status" value="1"/>
</dbReference>
<dbReference type="GeneID" id="36562454"/>
<dbReference type="Proteomes" id="UP000234275">
    <property type="component" value="Unassembled WGS sequence"/>
</dbReference>
<dbReference type="GO" id="GO:0005634">
    <property type="term" value="C:nucleus"/>
    <property type="evidence" value="ECO:0007669"/>
    <property type="project" value="UniProtKB-SubCell"/>
</dbReference>
<evidence type="ECO:0000256" key="5">
    <source>
        <dbReference type="ARBA" id="ARBA00023125"/>
    </source>
</evidence>
<feature type="region of interest" description="Disordered" evidence="8">
    <location>
        <begin position="585"/>
        <end position="604"/>
    </location>
</feature>
<dbReference type="InterPro" id="IPR007219">
    <property type="entry name" value="XnlR_reg_dom"/>
</dbReference>
<evidence type="ECO:0000256" key="7">
    <source>
        <dbReference type="ARBA" id="ARBA00023242"/>
    </source>
</evidence>
<dbReference type="InterPro" id="IPR036864">
    <property type="entry name" value="Zn2-C6_fun-type_DNA-bd_sf"/>
</dbReference>